<keyword evidence="7" id="KW-0119">Carbohydrate metabolism</keyword>
<dbReference type="Pfam" id="PF13242">
    <property type="entry name" value="Hydrolase_like"/>
    <property type="match status" value="1"/>
</dbReference>
<evidence type="ECO:0000256" key="5">
    <source>
        <dbReference type="ARBA" id="ARBA00022801"/>
    </source>
</evidence>
<dbReference type="GO" id="GO:0016791">
    <property type="term" value="F:phosphatase activity"/>
    <property type="evidence" value="ECO:0007669"/>
    <property type="project" value="InterPro"/>
</dbReference>
<reference evidence="9" key="1">
    <citation type="submission" date="2016-10" db="EMBL/GenBank/DDBJ databases">
        <authorList>
            <person name="de Groot N.N."/>
        </authorList>
    </citation>
    <scope>NUCLEOTIDE SEQUENCE</scope>
</reference>
<evidence type="ECO:0000313" key="9">
    <source>
        <dbReference type="EMBL" id="SFV74952.1"/>
    </source>
</evidence>
<dbReference type="GO" id="GO:0005975">
    <property type="term" value="P:carbohydrate metabolic process"/>
    <property type="evidence" value="ECO:0007669"/>
    <property type="project" value="InterPro"/>
</dbReference>
<evidence type="ECO:0000256" key="4">
    <source>
        <dbReference type="ARBA" id="ARBA00022723"/>
    </source>
</evidence>
<dbReference type="GO" id="GO:0046872">
    <property type="term" value="F:metal ion binding"/>
    <property type="evidence" value="ECO:0007669"/>
    <property type="project" value="UniProtKB-KW"/>
</dbReference>
<dbReference type="PIRSF" id="PIRSF004682">
    <property type="entry name" value="GmhB"/>
    <property type="match status" value="1"/>
</dbReference>
<comment type="subcellular location">
    <subcellularLocation>
        <location evidence="1">Cytoplasm</location>
    </subcellularLocation>
</comment>
<dbReference type="InterPro" id="IPR006549">
    <property type="entry name" value="HAD-SF_hydro_IIIA"/>
</dbReference>
<dbReference type="CDD" id="cd07503">
    <property type="entry name" value="HAD_HisB-N"/>
    <property type="match status" value="1"/>
</dbReference>
<dbReference type="InterPro" id="IPR023214">
    <property type="entry name" value="HAD_sf"/>
</dbReference>
<dbReference type="EMBL" id="FPHP01000010">
    <property type="protein sequence ID" value="SFV74952.1"/>
    <property type="molecule type" value="Genomic_DNA"/>
</dbReference>
<evidence type="ECO:0000256" key="7">
    <source>
        <dbReference type="ARBA" id="ARBA00023277"/>
    </source>
</evidence>
<dbReference type="Gene3D" id="3.40.50.1000">
    <property type="entry name" value="HAD superfamily/HAD-like"/>
    <property type="match status" value="1"/>
</dbReference>
<dbReference type="SUPFAM" id="SSF56784">
    <property type="entry name" value="HAD-like"/>
    <property type="match status" value="1"/>
</dbReference>
<dbReference type="PANTHER" id="PTHR42891:SF1">
    <property type="entry name" value="D-GLYCERO-BETA-D-MANNO-HEPTOSE-1,7-BISPHOSPHATE 7-PHOSPHATASE"/>
    <property type="match status" value="1"/>
</dbReference>
<sequence length="174" mass="20453">MGYKALFLDRDGVINKDKGYVYKKEDFEFIDGIFDLCQYFQNLGYLIFVVTNQSGIARKYYTQEQFEKLTQWMSQEFFKRNIIISKIYHCPHHPDITGECLCRKPKSGMFFMAREEFDIDLENSVMIGDKESDIEAAMYAGIKQTYLFESNHLIKETKATKILHNLGDIKDVYS</sequence>
<dbReference type="InterPro" id="IPR004446">
    <property type="entry name" value="Heptose_bisP_phosphatase"/>
</dbReference>
<dbReference type="AlphaFoldDB" id="A0A1W1D3C6"/>
<dbReference type="NCBIfam" id="TIGR01656">
    <property type="entry name" value="Histidinol-ppas"/>
    <property type="match status" value="1"/>
</dbReference>
<name>A0A1W1D3C6_9ZZZZ</name>
<keyword evidence="5 9" id="KW-0378">Hydrolase</keyword>
<evidence type="ECO:0000256" key="6">
    <source>
        <dbReference type="ARBA" id="ARBA00022833"/>
    </source>
</evidence>
<protein>
    <recommendedName>
        <fullName evidence="8">D,D-heptose 1,7-bisphosphate phosphatase</fullName>
    </recommendedName>
</protein>
<evidence type="ECO:0000256" key="2">
    <source>
        <dbReference type="ARBA" id="ARBA00005628"/>
    </source>
</evidence>
<dbReference type="NCBIfam" id="TIGR01662">
    <property type="entry name" value="HAD-SF-IIIA"/>
    <property type="match status" value="1"/>
</dbReference>
<comment type="similarity">
    <text evidence="2">Belongs to the GmhB family.</text>
</comment>
<dbReference type="NCBIfam" id="NF006506">
    <property type="entry name" value="PRK08942.1"/>
    <property type="match status" value="1"/>
</dbReference>
<organism evidence="9">
    <name type="scientific">hydrothermal vent metagenome</name>
    <dbReference type="NCBI Taxonomy" id="652676"/>
    <lineage>
        <taxon>unclassified sequences</taxon>
        <taxon>metagenomes</taxon>
        <taxon>ecological metagenomes</taxon>
    </lineage>
</organism>
<evidence type="ECO:0000256" key="1">
    <source>
        <dbReference type="ARBA" id="ARBA00004496"/>
    </source>
</evidence>
<dbReference type="InterPro" id="IPR006543">
    <property type="entry name" value="Histidinol-phos"/>
</dbReference>
<proteinExistence type="inferred from homology"/>
<accession>A0A1W1D3C6</accession>
<keyword evidence="6" id="KW-0862">Zinc</keyword>
<evidence type="ECO:0000256" key="8">
    <source>
        <dbReference type="ARBA" id="ARBA00031828"/>
    </source>
</evidence>
<dbReference type="NCBIfam" id="TIGR00213">
    <property type="entry name" value="GmhB_yaeD"/>
    <property type="match status" value="1"/>
</dbReference>
<dbReference type="GO" id="GO:0005737">
    <property type="term" value="C:cytoplasm"/>
    <property type="evidence" value="ECO:0007669"/>
    <property type="project" value="UniProtKB-SubCell"/>
</dbReference>
<keyword evidence="3" id="KW-0963">Cytoplasm</keyword>
<gene>
    <name evidence="9" type="ORF">MNB_SM-3-936</name>
</gene>
<dbReference type="PANTHER" id="PTHR42891">
    <property type="entry name" value="D-GLYCERO-BETA-D-MANNO-HEPTOSE-1,7-BISPHOSPHATE 7-PHOSPHATASE"/>
    <property type="match status" value="1"/>
</dbReference>
<dbReference type="FunFam" id="3.40.50.1000:FF:000037">
    <property type="entry name" value="D,D-heptose 1,7-bisphosphate phosphatase"/>
    <property type="match status" value="1"/>
</dbReference>
<evidence type="ECO:0000256" key="3">
    <source>
        <dbReference type="ARBA" id="ARBA00022490"/>
    </source>
</evidence>
<dbReference type="InterPro" id="IPR036412">
    <property type="entry name" value="HAD-like_sf"/>
</dbReference>
<keyword evidence="4" id="KW-0479">Metal-binding</keyword>